<reference evidence="1" key="1">
    <citation type="submission" date="2022-12" db="EMBL/GenBank/DDBJ databases">
        <title>Genome Sequence of Lasiodiplodia mahajangana.</title>
        <authorList>
            <person name="Buettner E."/>
        </authorList>
    </citation>
    <scope>NUCLEOTIDE SEQUENCE</scope>
    <source>
        <strain evidence="1">VT137</strain>
    </source>
</reference>
<sequence>MPARTNTKGRAPVGYAAQRNRATHFSYLSALDEAKRTKVLPFQMLWLVFAPGDLILFSVHGIVSLARLVAADLVEQVDHWGEKTHWRLALAQIDWNGSETGYAICYRKIFDYDEPRLITTLDAYPFEFSPDREKIRGDLLRRGRKFQSLRGFYVKHCRGVKCVPRMGPRGQMIETLEPISNRVVVDTHAFYFCQKKKPELLLQAVHDHKEPDWNSDSEDDESEEEQAEAESKQLKKGEELPPLTEEQCILSAPLVRGFDLQAKEWCKFEVDSISEPDWDESPYKNLVLPEQTKTLLMAFADPKNRTIRFDDFVKDKGKGTIILLCGPSGVGKTLTAEAMAEKSKAAFYTLSVGELGSKPSDLESALNKALECCQMWGAVLLLDEADVFLQARSPEGLERNELVSIFLRQLEFYQGIMFLTTNRIEAIDPAFKSRVHLILPYSDLDENARRQVWKNFMSRLPPNEVQLTNDDLDELVKTKMNGRNIKNLVKTALIVANSKSEPLRMEHFQVVLDVRRLAEEAGIEGGDSASECNRVRKSAKRKWADD</sequence>
<keyword evidence="2" id="KW-1185">Reference proteome</keyword>
<comment type="caution">
    <text evidence="1">The sequence shown here is derived from an EMBL/GenBank/DDBJ whole genome shotgun (WGS) entry which is preliminary data.</text>
</comment>
<dbReference type="Proteomes" id="UP001153332">
    <property type="component" value="Unassembled WGS sequence"/>
</dbReference>
<name>A0ACC2JLZ5_9PEZI</name>
<organism evidence="1 2">
    <name type="scientific">Lasiodiplodia mahajangana</name>
    <dbReference type="NCBI Taxonomy" id="1108764"/>
    <lineage>
        <taxon>Eukaryota</taxon>
        <taxon>Fungi</taxon>
        <taxon>Dikarya</taxon>
        <taxon>Ascomycota</taxon>
        <taxon>Pezizomycotina</taxon>
        <taxon>Dothideomycetes</taxon>
        <taxon>Dothideomycetes incertae sedis</taxon>
        <taxon>Botryosphaeriales</taxon>
        <taxon>Botryosphaeriaceae</taxon>
        <taxon>Lasiodiplodia</taxon>
    </lineage>
</organism>
<accession>A0ACC2JLZ5</accession>
<protein>
    <submittedName>
        <fullName evidence="1">Uncharacterized protein</fullName>
    </submittedName>
</protein>
<dbReference type="EMBL" id="JAPUUL010001050">
    <property type="protein sequence ID" value="KAJ8128490.1"/>
    <property type="molecule type" value="Genomic_DNA"/>
</dbReference>
<proteinExistence type="predicted"/>
<evidence type="ECO:0000313" key="2">
    <source>
        <dbReference type="Proteomes" id="UP001153332"/>
    </source>
</evidence>
<gene>
    <name evidence="1" type="ORF">O1611_g5144</name>
</gene>
<evidence type="ECO:0000313" key="1">
    <source>
        <dbReference type="EMBL" id="KAJ8128490.1"/>
    </source>
</evidence>